<accession>A0ABR8TUF2</accession>
<comment type="caution">
    <text evidence="2">The sequence shown here is derived from an EMBL/GenBank/DDBJ whole genome shotgun (WGS) entry which is preliminary data.</text>
</comment>
<dbReference type="Pfam" id="PF11174">
    <property type="entry name" value="DUF2970"/>
    <property type="match status" value="1"/>
</dbReference>
<organism evidence="2 3">
    <name type="scientific">Serpens gallinarum</name>
    <dbReference type="NCBI Taxonomy" id="2763075"/>
    <lineage>
        <taxon>Bacteria</taxon>
        <taxon>Pseudomonadati</taxon>
        <taxon>Pseudomonadota</taxon>
        <taxon>Gammaproteobacteria</taxon>
        <taxon>Pseudomonadales</taxon>
        <taxon>Pseudomonadaceae</taxon>
        <taxon>Pseudomonas</taxon>
    </lineage>
</organism>
<protein>
    <submittedName>
        <fullName evidence="2">DUF2970 domain-containing protein</fullName>
    </submittedName>
</protein>
<proteinExistence type="predicted"/>
<dbReference type="EMBL" id="JACSQG010000014">
    <property type="protein sequence ID" value="MBD7978944.1"/>
    <property type="molecule type" value="Genomic_DNA"/>
</dbReference>
<name>A0ABR8TUF2_9PSED</name>
<gene>
    <name evidence="2" type="ORF">H9642_17315</name>
</gene>
<keyword evidence="1" id="KW-0472">Membrane</keyword>
<keyword evidence="3" id="KW-1185">Reference proteome</keyword>
<evidence type="ECO:0000313" key="3">
    <source>
        <dbReference type="Proteomes" id="UP000611945"/>
    </source>
</evidence>
<dbReference type="Proteomes" id="UP000611945">
    <property type="component" value="Unassembled WGS sequence"/>
</dbReference>
<sequence>MSKDQNDDHKPLTMREMLQSMLAGALGVQTGKNRARDFSRGKPSQFLLLGVLFMVLFVLIVLGAVKLVLHFANL</sequence>
<feature type="transmembrane region" description="Helical" evidence="1">
    <location>
        <begin position="46"/>
        <end position="69"/>
    </location>
</feature>
<evidence type="ECO:0000313" key="2">
    <source>
        <dbReference type="EMBL" id="MBD7978944.1"/>
    </source>
</evidence>
<dbReference type="InterPro" id="IPR021344">
    <property type="entry name" value="DUF2970"/>
</dbReference>
<dbReference type="RefSeq" id="WP_251837729.1">
    <property type="nucleotide sequence ID" value="NZ_JACSQG010000014.1"/>
</dbReference>
<evidence type="ECO:0000256" key="1">
    <source>
        <dbReference type="SAM" id="Phobius"/>
    </source>
</evidence>
<keyword evidence="1" id="KW-1133">Transmembrane helix</keyword>
<keyword evidence="1" id="KW-0812">Transmembrane</keyword>
<reference evidence="2 3" key="1">
    <citation type="submission" date="2020-08" db="EMBL/GenBank/DDBJ databases">
        <title>A Genomic Blueprint of the Chicken Gut Microbiome.</title>
        <authorList>
            <person name="Gilroy R."/>
            <person name="Ravi A."/>
            <person name="Getino M."/>
            <person name="Pursley I."/>
            <person name="Horton D.L."/>
            <person name="Alikhan N.-F."/>
            <person name="Baker D."/>
            <person name="Gharbi K."/>
            <person name="Hall N."/>
            <person name="Watson M."/>
            <person name="Adriaenssens E.M."/>
            <person name="Foster-Nyarko E."/>
            <person name="Jarju S."/>
            <person name="Secka A."/>
            <person name="Antonio M."/>
            <person name="Oren A."/>
            <person name="Chaudhuri R."/>
            <person name="La Ragione R.M."/>
            <person name="Hildebrand F."/>
            <person name="Pallen M.J."/>
        </authorList>
    </citation>
    <scope>NUCLEOTIDE SEQUENCE [LARGE SCALE GENOMIC DNA]</scope>
    <source>
        <strain evidence="2 3">Sa2CUA2</strain>
    </source>
</reference>